<evidence type="ECO:0000256" key="3">
    <source>
        <dbReference type="ARBA" id="ARBA00022475"/>
    </source>
</evidence>
<feature type="transmembrane region" description="Helical" evidence="7">
    <location>
        <begin position="242"/>
        <end position="263"/>
    </location>
</feature>
<feature type="domain" description="ABC transmembrane type-1" evidence="8">
    <location>
        <begin position="94"/>
        <end position="311"/>
    </location>
</feature>
<dbReference type="PROSITE" id="PS50928">
    <property type="entry name" value="ABC_TM1"/>
    <property type="match status" value="1"/>
</dbReference>
<dbReference type="InterPro" id="IPR035906">
    <property type="entry name" value="MetI-like_sf"/>
</dbReference>
<evidence type="ECO:0000259" key="8">
    <source>
        <dbReference type="PROSITE" id="PS50928"/>
    </source>
</evidence>
<feature type="transmembrane region" description="Helical" evidence="7">
    <location>
        <begin position="289"/>
        <end position="314"/>
    </location>
</feature>
<evidence type="ECO:0000313" key="9">
    <source>
        <dbReference type="EMBL" id="OZI31804.1"/>
    </source>
</evidence>
<dbReference type="PANTHER" id="PTHR43163">
    <property type="entry name" value="DIPEPTIDE TRANSPORT SYSTEM PERMEASE PROTEIN DPPB-RELATED"/>
    <property type="match status" value="1"/>
</dbReference>
<keyword evidence="3" id="KW-1003">Cell membrane</keyword>
<accession>A0A261S373</accession>
<dbReference type="AlphaFoldDB" id="A0A261S373"/>
<dbReference type="InterPro" id="IPR045621">
    <property type="entry name" value="BPD_transp_1_N"/>
</dbReference>
<evidence type="ECO:0000256" key="6">
    <source>
        <dbReference type="ARBA" id="ARBA00023136"/>
    </source>
</evidence>
<evidence type="ECO:0000256" key="4">
    <source>
        <dbReference type="ARBA" id="ARBA00022692"/>
    </source>
</evidence>
<dbReference type="Pfam" id="PF00528">
    <property type="entry name" value="BPD_transp_1"/>
    <property type="match status" value="1"/>
</dbReference>
<comment type="similarity">
    <text evidence="7">Belongs to the binding-protein-dependent transport system permease family.</text>
</comment>
<evidence type="ECO:0000256" key="7">
    <source>
        <dbReference type="RuleBase" id="RU363032"/>
    </source>
</evidence>
<sequence length="325" mass="35708">MALFILRRLLQSLFVLLAVSVVVFCAVYAVGDPIELLVSPEASPADRQAMIIRLGLDLPLWQQYTHFLWNALHGDLGNSFVQGVPALDMILQRMPATFELVAVAIAMTCLFGIPLGLVAGLYRDTPLGRTIMSTSVLGFSLPNFWQGMMLILMFAVWLGWLPASGRGDTVSVFGVPFSFLTRDGWAHIIMPAINLALANVALVLRMTASGVAEAQSQEYVKFARAKGVRPGRIVSRHILRNILIPVVTVIGMEMGHLIAYSTITETVFAWPGMGKLLIDSVYQLDRPVVVAYVMFVTLLFVVINLIVDILYAVLDPRVRLLAPAN</sequence>
<dbReference type="EMBL" id="NEVM01000005">
    <property type="protein sequence ID" value="OZI31804.1"/>
    <property type="molecule type" value="Genomic_DNA"/>
</dbReference>
<dbReference type="Gene3D" id="1.10.3720.10">
    <property type="entry name" value="MetI-like"/>
    <property type="match status" value="1"/>
</dbReference>
<dbReference type="Pfam" id="PF19300">
    <property type="entry name" value="BPD_transp_1_N"/>
    <property type="match status" value="1"/>
</dbReference>
<evidence type="ECO:0000313" key="10">
    <source>
        <dbReference type="Proteomes" id="UP000216020"/>
    </source>
</evidence>
<dbReference type="CDD" id="cd06261">
    <property type="entry name" value="TM_PBP2"/>
    <property type="match status" value="1"/>
</dbReference>
<dbReference type="Proteomes" id="UP000216020">
    <property type="component" value="Unassembled WGS sequence"/>
</dbReference>
<dbReference type="RefSeq" id="WP_094856211.1">
    <property type="nucleotide sequence ID" value="NZ_NEVM01000005.1"/>
</dbReference>
<evidence type="ECO:0000256" key="5">
    <source>
        <dbReference type="ARBA" id="ARBA00022989"/>
    </source>
</evidence>
<feature type="transmembrane region" description="Helical" evidence="7">
    <location>
        <begin position="143"/>
        <end position="164"/>
    </location>
</feature>
<evidence type="ECO:0000256" key="1">
    <source>
        <dbReference type="ARBA" id="ARBA00004651"/>
    </source>
</evidence>
<feature type="transmembrane region" description="Helical" evidence="7">
    <location>
        <begin position="12"/>
        <end position="31"/>
    </location>
</feature>
<comment type="caution">
    <text evidence="9">The sequence shown here is derived from an EMBL/GenBank/DDBJ whole genome shotgun (WGS) entry which is preliminary data.</text>
</comment>
<gene>
    <name evidence="9" type="ORF">CAL29_28475</name>
</gene>
<protein>
    <submittedName>
        <fullName evidence="9">ABC transporter permease</fullName>
    </submittedName>
</protein>
<organism evidence="9 10">
    <name type="scientific">Bordetella genomosp. 10</name>
    <dbReference type="NCBI Taxonomy" id="1416804"/>
    <lineage>
        <taxon>Bacteria</taxon>
        <taxon>Pseudomonadati</taxon>
        <taxon>Pseudomonadota</taxon>
        <taxon>Betaproteobacteria</taxon>
        <taxon>Burkholderiales</taxon>
        <taxon>Alcaligenaceae</taxon>
        <taxon>Bordetella</taxon>
    </lineage>
</organism>
<dbReference type="SUPFAM" id="SSF161098">
    <property type="entry name" value="MetI-like"/>
    <property type="match status" value="1"/>
</dbReference>
<keyword evidence="10" id="KW-1185">Reference proteome</keyword>
<dbReference type="PANTHER" id="PTHR43163:SF2">
    <property type="entry name" value="ABC TRANSPORTER PERMEASE PROTEIN"/>
    <property type="match status" value="1"/>
</dbReference>
<comment type="subcellular location">
    <subcellularLocation>
        <location evidence="1 7">Cell membrane</location>
        <topology evidence="1 7">Multi-pass membrane protein</topology>
    </subcellularLocation>
</comment>
<keyword evidence="6 7" id="KW-0472">Membrane</keyword>
<keyword evidence="4 7" id="KW-0812">Transmembrane</keyword>
<feature type="transmembrane region" description="Helical" evidence="7">
    <location>
        <begin position="184"/>
        <end position="204"/>
    </location>
</feature>
<name>A0A261S373_9BORD</name>
<feature type="transmembrane region" description="Helical" evidence="7">
    <location>
        <begin position="100"/>
        <end position="122"/>
    </location>
</feature>
<dbReference type="GO" id="GO:0055085">
    <property type="term" value="P:transmembrane transport"/>
    <property type="evidence" value="ECO:0007669"/>
    <property type="project" value="InterPro"/>
</dbReference>
<dbReference type="InterPro" id="IPR000515">
    <property type="entry name" value="MetI-like"/>
</dbReference>
<dbReference type="GO" id="GO:0005886">
    <property type="term" value="C:plasma membrane"/>
    <property type="evidence" value="ECO:0007669"/>
    <property type="project" value="UniProtKB-SubCell"/>
</dbReference>
<keyword evidence="5 7" id="KW-1133">Transmembrane helix</keyword>
<reference evidence="10" key="1">
    <citation type="submission" date="2017-05" db="EMBL/GenBank/DDBJ databases">
        <title>Complete and WGS of Bordetella genogroups.</title>
        <authorList>
            <person name="Spilker T."/>
            <person name="Lipuma J."/>
        </authorList>
    </citation>
    <scope>NUCLEOTIDE SEQUENCE [LARGE SCALE GENOMIC DNA]</scope>
    <source>
        <strain evidence="10">AU16122</strain>
    </source>
</reference>
<dbReference type="OrthoDB" id="9803623at2"/>
<keyword evidence="2 7" id="KW-0813">Transport</keyword>
<evidence type="ECO:0000256" key="2">
    <source>
        <dbReference type="ARBA" id="ARBA00022448"/>
    </source>
</evidence>
<proteinExistence type="inferred from homology"/>